<evidence type="ECO:0000256" key="1">
    <source>
        <dbReference type="SAM" id="Phobius"/>
    </source>
</evidence>
<accession>A0A2T4JPW6</accession>
<keyword evidence="1" id="KW-1133">Transmembrane helix</keyword>
<keyword evidence="1" id="KW-0812">Transmembrane</keyword>
<comment type="caution">
    <text evidence="2">The sequence shown here is derived from an EMBL/GenBank/DDBJ whole genome shotgun (WGS) entry which is preliminary data.</text>
</comment>
<name>A0A2T4JPW6_9RHOB</name>
<organism evidence="2 3">
    <name type="scientific">Cereibacter changlensis JA139</name>
    <dbReference type="NCBI Taxonomy" id="1188249"/>
    <lineage>
        <taxon>Bacteria</taxon>
        <taxon>Pseudomonadati</taxon>
        <taxon>Pseudomonadota</taxon>
        <taxon>Alphaproteobacteria</taxon>
        <taxon>Rhodobacterales</taxon>
        <taxon>Paracoccaceae</taxon>
        <taxon>Cereibacter</taxon>
    </lineage>
</organism>
<protein>
    <submittedName>
        <fullName evidence="2">Uncharacterized protein</fullName>
    </submittedName>
</protein>
<dbReference type="EMBL" id="PZKG01000160">
    <property type="protein sequence ID" value="PTE19934.1"/>
    <property type="molecule type" value="Genomic_DNA"/>
</dbReference>
<reference evidence="2 3" key="1">
    <citation type="submission" date="2018-03" db="EMBL/GenBank/DDBJ databases">
        <title>Cereibacter changlensis.</title>
        <authorList>
            <person name="Meyer T.E."/>
            <person name="Miller S."/>
            <person name="Lodha T."/>
            <person name="Gandham S."/>
            <person name="Chintalapati S."/>
            <person name="Chintalapati V.R."/>
        </authorList>
    </citation>
    <scope>NUCLEOTIDE SEQUENCE [LARGE SCALE GENOMIC DNA]</scope>
    <source>
        <strain evidence="2 3">JA139</strain>
    </source>
</reference>
<evidence type="ECO:0000313" key="3">
    <source>
        <dbReference type="Proteomes" id="UP000241010"/>
    </source>
</evidence>
<dbReference type="OrthoDB" id="9987863at2"/>
<dbReference type="RefSeq" id="WP_107665611.1">
    <property type="nucleotide sequence ID" value="NZ_PZKG01000160.1"/>
</dbReference>
<proteinExistence type="predicted"/>
<keyword evidence="3" id="KW-1185">Reference proteome</keyword>
<gene>
    <name evidence="2" type="ORF">C5F48_20305</name>
</gene>
<sequence length="71" mass="8328">MRFWWHIAGRFYEARTTRAFCNHLLFKRKAGKYFSHLDDPAPEHGVPFRGLLVGLVLSAPVWATLLRWMLA</sequence>
<feature type="transmembrane region" description="Helical" evidence="1">
    <location>
        <begin position="48"/>
        <end position="70"/>
    </location>
</feature>
<evidence type="ECO:0000313" key="2">
    <source>
        <dbReference type="EMBL" id="PTE19934.1"/>
    </source>
</evidence>
<dbReference type="AlphaFoldDB" id="A0A2T4JPW6"/>
<keyword evidence="1" id="KW-0472">Membrane</keyword>
<dbReference type="Proteomes" id="UP000241010">
    <property type="component" value="Unassembled WGS sequence"/>
</dbReference>